<proteinExistence type="predicted"/>
<comment type="caution">
    <text evidence="3">The sequence shown here is derived from an EMBL/GenBank/DDBJ whole genome shotgun (WGS) entry which is preliminary data.</text>
</comment>
<dbReference type="InterPro" id="IPR003441">
    <property type="entry name" value="NAC-dom"/>
</dbReference>
<reference evidence="3" key="1">
    <citation type="journal article" date="2021" name="bioRxiv">
        <title>Whole Genome Assembly and Annotation of Northern Wild Rice, Zizania palustris L., Supports a Whole Genome Duplication in the Zizania Genus.</title>
        <authorList>
            <person name="Haas M."/>
            <person name="Kono T."/>
            <person name="Macchietto M."/>
            <person name="Millas R."/>
            <person name="McGilp L."/>
            <person name="Shao M."/>
            <person name="Duquette J."/>
            <person name="Hirsch C.N."/>
            <person name="Kimball J."/>
        </authorList>
    </citation>
    <scope>NUCLEOTIDE SEQUENCE</scope>
    <source>
        <tissue evidence="3">Fresh leaf tissue</tissue>
    </source>
</reference>
<reference evidence="3" key="2">
    <citation type="submission" date="2021-02" db="EMBL/GenBank/DDBJ databases">
        <authorList>
            <person name="Kimball J.A."/>
            <person name="Haas M.W."/>
            <person name="Macchietto M."/>
            <person name="Kono T."/>
            <person name="Duquette J."/>
            <person name="Shao M."/>
        </authorList>
    </citation>
    <scope>NUCLEOTIDE SEQUENCE</scope>
    <source>
        <tissue evidence="3">Fresh leaf tissue</tissue>
    </source>
</reference>
<dbReference type="GO" id="GO:0003677">
    <property type="term" value="F:DNA binding"/>
    <property type="evidence" value="ECO:0007669"/>
    <property type="project" value="InterPro"/>
</dbReference>
<dbReference type="Pfam" id="PF02365">
    <property type="entry name" value="NAM"/>
    <property type="match status" value="1"/>
</dbReference>
<sequence>MAAPRHAQVHRPDLCAGDGEPWFYFCPRQEREARGGRPSRTTPSGYWKAAGTPGWVYSADGRPIGTKKTMVFYRGRAPAGNKTEWKMNEYRAFEGDVDVDAAAAHAVAPAPNPYQTMSEFSLCRLYTRSGCPRQFDRRPPTTTSTSAAGGGSENPAPTSSAASPIANNEDAEDGRRGQKRKMSPADDGTSSSDGDGDGHGSMQQQQRLRGADEELVVDNVTDWWADYFGMPE</sequence>
<dbReference type="Proteomes" id="UP000729402">
    <property type="component" value="Unassembled WGS sequence"/>
</dbReference>
<feature type="region of interest" description="Disordered" evidence="1">
    <location>
        <begin position="131"/>
        <end position="214"/>
    </location>
</feature>
<dbReference type="GO" id="GO:0006355">
    <property type="term" value="P:regulation of DNA-templated transcription"/>
    <property type="evidence" value="ECO:0007669"/>
    <property type="project" value="InterPro"/>
</dbReference>
<keyword evidence="4" id="KW-1185">Reference proteome</keyword>
<feature type="domain" description="NAC" evidence="2">
    <location>
        <begin position="1"/>
        <end position="128"/>
    </location>
</feature>
<evidence type="ECO:0000259" key="2">
    <source>
        <dbReference type="PROSITE" id="PS51005"/>
    </source>
</evidence>
<dbReference type="PANTHER" id="PTHR31744:SF220">
    <property type="entry name" value="LOW QUALITY PROTEIN: NAC DOMAIN-CONTAINING PROTEIN 90-LIKE"/>
    <property type="match status" value="1"/>
</dbReference>
<accession>A0A8J5WA37</accession>
<dbReference type="OrthoDB" id="622307at2759"/>
<evidence type="ECO:0000313" key="3">
    <source>
        <dbReference type="EMBL" id="KAG8085731.1"/>
    </source>
</evidence>
<dbReference type="EMBL" id="JAAALK010000082">
    <property type="protein sequence ID" value="KAG8085731.1"/>
    <property type="molecule type" value="Genomic_DNA"/>
</dbReference>
<feature type="compositionally biased region" description="Low complexity" evidence="1">
    <location>
        <begin position="154"/>
        <end position="168"/>
    </location>
</feature>
<dbReference type="PANTHER" id="PTHR31744">
    <property type="entry name" value="PROTEIN CUP-SHAPED COTYLEDON 2-RELATED"/>
    <property type="match status" value="1"/>
</dbReference>
<name>A0A8J5WA37_ZIZPA</name>
<protein>
    <recommendedName>
        <fullName evidence="2">NAC domain-containing protein</fullName>
    </recommendedName>
</protein>
<dbReference type="PROSITE" id="PS51005">
    <property type="entry name" value="NAC"/>
    <property type="match status" value="1"/>
</dbReference>
<gene>
    <name evidence="3" type="ORF">GUJ93_ZPchr0010g10719</name>
</gene>
<evidence type="ECO:0000256" key="1">
    <source>
        <dbReference type="SAM" id="MobiDB-lite"/>
    </source>
</evidence>
<evidence type="ECO:0000313" key="4">
    <source>
        <dbReference type="Proteomes" id="UP000729402"/>
    </source>
</evidence>
<organism evidence="3 4">
    <name type="scientific">Zizania palustris</name>
    <name type="common">Northern wild rice</name>
    <dbReference type="NCBI Taxonomy" id="103762"/>
    <lineage>
        <taxon>Eukaryota</taxon>
        <taxon>Viridiplantae</taxon>
        <taxon>Streptophyta</taxon>
        <taxon>Embryophyta</taxon>
        <taxon>Tracheophyta</taxon>
        <taxon>Spermatophyta</taxon>
        <taxon>Magnoliopsida</taxon>
        <taxon>Liliopsida</taxon>
        <taxon>Poales</taxon>
        <taxon>Poaceae</taxon>
        <taxon>BOP clade</taxon>
        <taxon>Oryzoideae</taxon>
        <taxon>Oryzeae</taxon>
        <taxon>Zizaniinae</taxon>
        <taxon>Zizania</taxon>
    </lineage>
</organism>
<dbReference type="AlphaFoldDB" id="A0A8J5WA37"/>